<protein>
    <recommendedName>
        <fullName evidence="1">IrrE N-terminal-like domain-containing protein</fullName>
    </recommendedName>
</protein>
<name>G9A3A6_SINF1</name>
<dbReference type="InterPro" id="IPR010359">
    <property type="entry name" value="IrrE_HExxH"/>
</dbReference>
<dbReference type="PANTHER" id="PTHR43236:SF2">
    <property type="entry name" value="BLL0069 PROTEIN"/>
    <property type="match status" value="1"/>
</dbReference>
<dbReference type="AlphaFoldDB" id="G9A3A6"/>
<dbReference type="Pfam" id="PF06114">
    <property type="entry name" value="Peptidase_M78"/>
    <property type="match status" value="1"/>
</dbReference>
<sequence length="314" mass="35238">MTKSPRRAANDLTLMLNAVLGENRFDRGPVDVEALALEYTRNTAGAHGEYIERIVADDLDGCEGALVPGETKPRRWGIIYDRRQNRGRRAYTVAHELGHFMVHRHLVDEDPDFDGGFRCSKDAVEHGSGKDIEKEANEFAATLLMPLDDFRRIIPANELADLERLGRAAQRYGVSLTAAALRWLSYTTTRAMLISSTEGYAHWAKPSEAALKSGRFIRTRNEMYEMPASSLAVRRVRGDEALTGVRQAAGVWFPESVVEMCMRTDRYDFELTLLHFDGKGPAYQALSARSWDFGQVEERCGNIVSLIDECFAGE</sequence>
<reference evidence="2 3" key="1">
    <citation type="journal article" date="2012" name="J. Bacteriol.">
        <title>Genome sequence of the soybean symbiont Sinorhizobium fredii HH103.</title>
        <authorList>
            <person name="Weidner S."/>
            <person name="Becker A."/>
            <person name="Bonilla I."/>
            <person name="Jaenicke S."/>
            <person name="Lloret J."/>
            <person name="Margaret I."/>
            <person name="Puhler A."/>
            <person name="Ruiz-Sainz J.E."/>
            <person name="Schneiker-Bekel S."/>
            <person name="Szczepanowski R."/>
            <person name="Vinardell J.M."/>
            <person name="Zehner S."/>
            <person name="Gottfert M."/>
        </authorList>
    </citation>
    <scope>NUCLEOTIDE SEQUENCE [LARGE SCALE GENOMIC DNA]</scope>
    <source>
        <strain evidence="2 3">HH103</strain>
    </source>
</reference>
<dbReference type="InterPro" id="IPR052345">
    <property type="entry name" value="Rad_response_metalloprotease"/>
</dbReference>
<organism evidence="2 3">
    <name type="scientific">Sinorhizobium fredii (strain HH103)</name>
    <dbReference type="NCBI Taxonomy" id="1117943"/>
    <lineage>
        <taxon>Bacteria</taxon>
        <taxon>Pseudomonadati</taxon>
        <taxon>Pseudomonadota</taxon>
        <taxon>Alphaproteobacteria</taxon>
        <taxon>Hyphomicrobiales</taxon>
        <taxon>Rhizobiaceae</taxon>
        <taxon>Sinorhizobium/Ensifer group</taxon>
        <taxon>Sinorhizobium</taxon>
    </lineage>
</organism>
<dbReference type="HOGENOM" id="CLU_914806_0_0_5"/>
<dbReference type="EMBL" id="HE616890">
    <property type="protein sequence ID" value="CCE97854.1"/>
    <property type="molecule type" value="Genomic_DNA"/>
</dbReference>
<dbReference type="eggNOG" id="COG2856">
    <property type="taxonomic scope" value="Bacteria"/>
</dbReference>
<evidence type="ECO:0000313" key="3">
    <source>
        <dbReference type="Proteomes" id="UP000007735"/>
    </source>
</evidence>
<evidence type="ECO:0000259" key="1">
    <source>
        <dbReference type="Pfam" id="PF06114"/>
    </source>
</evidence>
<dbReference type="RefSeq" id="WP_014330242.1">
    <property type="nucleotide sequence ID" value="NC_016812.1"/>
</dbReference>
<dbReference type="Proteomes" id="UP000007735">
    <property type="component" value="Chromosome"/>
</dbReference>
<accession>G9A3A6</accession>
<dbReference type="PANTHER" id="PTHR43236">
    <property type="entry name" value="ANTITOXIN HIGA1"/>
    <property type="match status" value="1"/>
</dbReference>
<dbReference type="KEGG" id="sfh:SFHH103_03362"/>
<feature type="domain" description="IrrE N-terminal-like" evidence="1">
    <location>
        <begin position="73"/>
        <end position="183"/>
    </location>
</feature>
<dbReference type="Gene3D" id="1.10.10.2910">
    <property type="match status" value="1"/>
</dbReference>
<evidence type="ECO:0000313" key="2">
    <source>
        <dbReference type="EMBL" id="CCE97854.1"/>
    </source>
</evidence>
<gene>
    <name evidence="2" type="ordered locus">SFHH103_03362</name>
</gene>
<dbReference type="STRING" id="1117943.SFHH103_03362"/>
<proteinExistence type="predicted"/>